<name>A0A422ND85_TRYRA</name>
<organism evidence="1 2">
    <name type="scientific">Trypanosoma rangeli</name>
    <dbReference type="NCBI Taxonomy" id="5698"/>
    <lineage>
        <taxon>Eukaryota</taxon>
        <taxon>Discoba</taxon>
        <taxon>Euglenozoa</taxon>
        <taxon>Kinetoplastea</taxon>
        <taxon>Metakinetoplastina</taxon>
        <taxon>Trypanosomatida</taxon>
        <taxon>Trypanosomatidae</taxon>
        <taxon>Trypanosoma</taxon>
        <taxon>Herpetosoma</taxon>
    </lineage>
</organism>
<evidence type="ECO:0000313" key="2">
    <source>
        <dbReference type="Proteomes" id="UP000283634"/>
    </source>
</evidence>
<dbReference type="AlphaFoldDB" id="A0A422ND85"/>
<comment type="caution">
    <text evidence="1">The sequence shown here is derived from an EMBL/GenBank/DDBJ whole genome shotgun (WGS) entry which is preliminary data.</text>
</comment>
<dbReference type="RefSeq" id="XP_029237491.1">
    <property type="nucleotide sequence ID" value="XM_029382636.1"/>
</dbReference>
<sequence length="199" mass="20711">MTKNVEEALRRPMLVYSKDSEVCGTRGEDLSVAGVQLPEYDAQVGDDVVYRSVHYIQGSTRASHTLPVTSATGNAAATSASASAAAAGPVGTVGSQTAPGTAHTLLAKDAAVEEEALSYFSCMPARGASVIHGMVKCRAVTSLNNCVPYAGHMESECARKMMLALGPVHILRDVAQTSFPLRFTTVKKAHVSALVCGAA</sequence>
<dbReference type="EMBL" id="MKGL01000197">
    <property type="protein sequence ID" value="RNF03406.1"/>
    <property type="molecule type" value="Genomic_DNA"/>
</dbReference>
<evidence type="ECO:0000313" key="1">
    <source>
        <dbReference type="EMBL" id="RNF03406.1"/>
    </source>
</evidence>
<protein>
    <submittedName>
        <fullName evidence="1">Uncharacterized protein</fullName>
    </submittedName>
</protein>
<dbReference type="OrthoDB" id="2016285at2759"/>
<dbReference type="Proteomes" id="UP000283634">
    <property type="component" value="Unassembled WGS sequence"/>
</dbReference>
<keyword evidence="2" id="KW-1185">Reference proteome</keyword>
<proteinExistence type="predicted"/>
<gene>
    <name evidence="1" type="ORF">TraAM80_05769</name>
</gene>
<reference evidence="1 2" key="1">
    <citation type="journal article" date="2018" name="BMC Genomics">
        <title>Genomic comparison of Trypanosoma conorhini and Trypanosoma rangeli to Trypanosoma cruzi strains of high and low virulence.</title>
        <authorList>
            <person name="Bradwell K.R."/>
            <person name="Koparde V.N."/>
            <person name="Matveyev A.V."/>
            <person name="Serrano M.G."/>
            <person name="Alves J.M."/>
            <person name="Parikh H."/>
            <person name="Huang B."/>
            <person name="Lee V."/>
            <person name="Espinosa-Alvarez O."/>
            <person name="Ortiz P.A."/>
            <person name="Costa-Martins A.G."/>
            <person name="Teixeira M.M."/>
            <person name="Buck G.A."/>
        </authorList>
    </citation>
    <scope>NUCLEOTIDE SEQUENCE [LARGE SCALE GENOMIC DNA]</scope>
    <source>
        <strain evidence="1 2">AM80</strain>
    </source>
</reference>
<dbReference type="VEuPathDB" id="TriTrypDB:TRSC58_03009"/>
<accession>A0A422ND85</accession>
<dbReference type="GeneID" id="40329702"/>